<evidence type="ECO:0000256" key="2">
    <source>
        <dbReference type="ARBA" id="ARBA00023082"/>
    </source>
</evidence>
<keyword evidence="1" id="KW-0805">Transcription regulation</keyword>
<dbReference type="InterPro" id="IPR036388">
    <property type="entry name" value="WH-like_DNA-bd_sf"/>
</dbReference>
<dbReference type="InterPro" id="IPR007627">
    <property type="entry name" value="RNA_pol_sigma70_r2"/>
</dbReference>
<dbReference type="NCBIfam" id="NF005644">
    <property type="entry name" value="PRK07408.1"/>
    <property type="match status" value="1"/>
</dbReference>
<evidence type="ECO:0000313" key="8">
    <source>
        <dbReference type="Proteomes" id="UP000271624"/>
    </source>
</evidence>
<dbReference type="SUPFAM" id="SSF88659">
    <property type="entry name" value="Sigma3 and sigma4 domains of RNA polymerase sigma factors"/>
    <property type="match status" value="2"/>
</dbReference>
<name>A0A3S1CTE7_9CYAN</name>
<dbReference type="EMBL" id="RSCL01000003">
    <property type="protein sequence ID" value="RUT08324.1"/>
    <property type="molecule type" value="Genomic_DNA"/>
</dbReference>
<gene>
    <name evidence="7" type="primary">sigF</name>
    <name evidence="7" type="ORF">DSM106972_014920</name>
</gene>
<dbReference type="Proteomes" id="UP000271624">
    <property type="component" value="Unassembled WGS sequence"/>
</dbReference>
<dbReference type="NCBIfam" id="TIGR02937">
    <property type="entry name" value="sigma70-ECF"/>
    <property type="match status" value="1"/>
</dbReference>
<dbReference type="InterPro" id="IPR014284">
    <property type="entry name" value="RNA_pol_sigma-70_dom"/>
</dbReference>
<dbReference type="Pfam" id="PF04542">
    <property type="entry name" value="Sigma70_r2"/>
    <property type="match status" value="1"/>
</dbReference>
<reference evidence="7" key="2">
    <citation type="journal article" date="2019" name="Genome Biol. Evol.">
        <title>Day and night: Metabolic profiles and evolutionary relationships of six axenic non-marine cyanobacteria.</title>
        <authorList>
            <person name="Will S.E."/>
            <person name="Henke P."/>
            <person name="Boedeker C."/>
            <person name="Huang S."/>
            <person name="Brinkmann H."/>
            <person name="Rohde M."/>
            <person name="Jarek M."/>
            <person name="Friedl T."/>
            <person name="Seufert S."/>
            <person name="Schumacher M."/>
            <person name="Overmann J."/>
            <person name="Neumann-Schaal M."/>
            <person name="Petersen J."/>
        </authorList>
    </citation>
    <scope>NUCLEOTIDE SEQUENCE [LARGE SCALE GENOMIC DNA]</scope>
    <source>
        <strain evidence="7">PCC 7102</strain>
    </source>
</reference>
<evidence type="ECO:0000259" key="5">
    <source>
        <dbReference type="Pfam" id="PF04542"/>
    </source>
</evidence>
<dbReference type="InterPro" id="IPR013249">
    <property type="entry name" value="RNA_pol_sigma70_r4_t2"/>
</dbReference>
<accession>A0A3S1CTE7</accession>
<dbReference type="PANTHER" id="PTHR30385:SF4">
    <property type="entry name" value="RNA POLYMERASE SIGMA-E FACTOR"/>
    <property type="match status" value="1"/>
</dbReference>
<feature type="domain" description="RNA polymerase sigma-70 region 2" evidence="5">
    <location>
        <begin position="78"/>
        <end position="147"/>
    </location>
</feature>
<evidence type="ECO:0000259" key="6">
    <source>
        <dbReference type="Pfam" id="PF08281"/>
    </source>
</evidence>
<dbReference type="Pfam" id="PF08281">
    <property type="entry name" value="Sigma70_r4_2"/>
    <property type="match status" value="1"/>
</dbReference>
<reference evidence="7" key="1">
    <citation type="submission" date="2018-12" db="EMBL/GenBank/DDBJ databases">
        <authorList>
            <person name="Will S."/>
            <person name="Neumann-Schaal M."/>
            <person name="Henke P."/>
        </authorList>
    </citation>
    <scope>NUCLEOTIDE SEQUENCE</scope>
    <source>
        <strain evidence="7">PCC 7102</strain>
    </source>
</reference>
<dbReference type="InterPro" id="IPR013324">
    <property type="entry name" value="RNA_pol_sigma_r3/r4-like"/>
</dbReference>
<evidence type="ECO:0000256" key="3">
    <source>
        <dbReference type="ARBA" id="ARBA00023125"/>
    </source>
</evidence>
<keyword evidence="2" id="KW-0731">Sigma factor</keyword>
<evidence type="ECO:0000313" key="7">
    <source>
        <dbReference type="EMBL" id="RUT08324.1"/>
    </source>
</evidence>
<dbReference type="GO" id="GO:0016987">
    <property type="term" value="F:sigma factor activity"/>
    <property type="evidence" value="ECO:0007669"/>
    <property type="project" value="UniProtKB-KW"/>
</dbReference>
<dbReference type="AlphaFoldDB" id="A0A3S1CTE7"/>
<proteinExistence type="predicted"/>
<keyword evidence="3" id="KW-0238">DNA-binding</keyword>
<dbReference type="Gene3D" id="1.10.10.10">
    <property type="entry name" value="Winged helix-like DNA-binding domain superfamily/Winged helix DNA-binding domain"/>
    <property type="match status" value="2"/>
</dbReference>
<keyword evidence="8" id="KW-1185">Reference proteome</keyword>
<dbReference type="GO" id="GO:0006352">
    <property type="term" value="P:DNA-templated transcription initiation"/>
    <property type="evidence" value="ECO:0007669"/>
    <property type="project" value="InterPro"/>
</dbReference>
<dbReference type="GO" id="GO:0003677">
    <property type="term" value="F:DNA binding"/>
    <property type="evidence" value="ECO:0007669"/>
    <property type="project" value="UniProtKB-KW"/>
</dbReference>
<dbReference type="PANTHER" id="PTHR30385">
    <property type="entry name" value="SIGMA FACTOR F FLAGELLAR"/>
    <property type="match status" value="1"/>
</dbReference>
<dbReference type="Gene3D" id="1.10.1740.10">
    <property type="match status" value="1"/>
</dbReference>
<evidence type="ECO:0000256" key="4">
    <source>
        <dbReference type="ARBA" id="ARBA00023163"/>
    </source>
</evidence>
<dbReference type="SUPFAM" id="SSF88946">
    <property type="entry name" value="Sigma2 domain of RNA polymerase sigma factors"/>
    <property type="match status" value="1"/>
</dbReference>
<sequence>MVSKSLSKENNYSLDEKLRDFGKSVSGLIKRIYYMVANQSYMRYGNCESGNRSTMPSDSMELLLTYHQNPSIKLRNELVQLHTGLVRKMAHKFSHQCNEPYEDLEQIGYFGLIRAIERFDPSQGYAFSSFAVPYIRGEMLHFLRDRSTLLKIPRRWQELYNEGQKVRKDLAESLGRPPKDSEIADLLDVPLHEWQETKLAAQNRMPLSLDATVVHYVDCQITLGEALPCPRSTSVQQEEEERQQLQGAITQLEDKPRMAVELVFLKELSRKDAAKKIGTSPMTVTRYLQKGIQDLMYMMQSQPIAANS</sequence>
<comment type="caution">
    <text evidence="7">The sequence shown here is derived from an EMBL/GenBank/DDBJ whole genome shotgun (WGS) entry which is preliminary data.</text>
</comment>
<keyword evidence="4" id="KW-0804">Transcription</keyword>
<organism evidence="7 8">
    <name type="scientific">Dulcicalothrix desertica PCC 7102</name>
    <dbReference type="NCBI Taxonomy" id="232991"/>
    <lineage>
        <taxon>Bacteria</taxon>
        <taxon>Bacillati</taxon>
        <taxon>Cyanobacteriota</taxon>
        <taxon>Cyanophyceae</taxon>
        <taxon>Nostocales</taxon>
        <taxon>Calotrichaceae</taxon>
        <taxon>Dulcicalothrix</taxon>
    </lineage>
</organism>
<dbReference type="InterPro" id="IPR013325">
    <property type="entry name" value="RNA_pol_sigma_r2"/>
</dbReference>
<evidence type="ECO:0000256" key="1">
    <source>
        <dbReference type="ARBA" id="ARBA00023015"/>
    </source>
</evidence>
<feature type="domain" description="RNA polymerase sigma factor 70 region 4 type 2" evidence="6">
    <location>
        <begin position="242"/>
        <end position="294"/>
    </location>
</feature>
<protein>
    <submittedName>
        <fullName evidence="7">RNA polymerase sigma factor SigF</fullName>
    </submittedName>
</protein>